<evidence type="ECO:0000313" key="2">
    <source>
        <dbReference type="EMBL" id="CAG8401752.1"/>
    </source>
</evidence>
<feature type="chain" id="PRO_5040837509" evidence="1">
    <location>
        <begin position="18"/>
        <end position="184"/>
    </location>
</feature>
<dbReference type="Proteomes" id="UP001152646">
    <property type="component" value="Unassembled WGS sequence"/>
</dbReference>
<organism evidence="2 3">
    <name type="scientific">Penicillium salamii</name>
    <dbReference type="NCBI Taxonomy" id="1612424"/>
    <lineage>
        <taxon>Eukaryota</taxon>
        <taxon>Fungi</taxon>
        <taxon>Dikarya</taxon>
        <taxon>Ascomycota</taxon>
        <taxon>Pezizomycotina</taxon>
        <taxon>Eurotiomycetes</taxon>
        <taxon>Eurotiomycetidae</taxon>
        <taxon>Eurotiales</taxon>
        <taxon>Aspergillaceae</taxon>
        <taxon>Penicillium</taxon>
    </lineage>
</organism>
<dbReference type="OrthoDB" id="5230873at2759"/>
<accession>A0A9W4JIK7</accession>
<keyword evidence="1" id="KW-0732">Signal</keyword>
<evidence type="ECO:0000256" key="1">
    <source>
        <dbReference type="SAM" id="SignalP"/>
    </source>
</evidence>
<dbReference type="AlphaFoldDB" id="A0A9W4JIK7"/>
<evidence type="ECO:0000313" key="3">
    <source>
        <dbReference type="Proteomes" id="UP001152646"/>
    </source>
</evidence>
<proteinExistence type="predicted"/>
<gene>
    <name evidence="2" type="ORF">PSALAMII_LOCUS8191</name>
</gene>
<comment type="caution">
    <text evidence="2">The sequence shown here is derived from an EMBL/GenBank/DDBJ whole genome shotgun (WGS) entry which is preliminary data.</text>
</comment>
<dbReference type="EMBL" id="CAJVPA010000206">
    <property type="protein sequence ID" value="CAG8401752.1"/>
    <property type="molecule type" value="Genomic_DNA"/>
</dbReference>
<sequence length="184" mass="19792">MRSLLVPLLLALGIASANPLRARQTTAPFKIYAYGKDISGLPVFYRNGAAELADTTKIDVSTMTTVQFAYSTDSSNTWIASPDSTQRSAPFSADVLCLNQGTASANPVSFSGNSDVQRSNKLSNVWSLYGSYVLVTLDKVNFYAKPTGTDGVYSLLWSTSAEEMKDTIPLTLRTMAPATVSVLN</sequence>
<reference evidence="2" key="1">
    <citation type="submission" date="2021-07" db="EMBL/GenBank/DDBJ databases">
        <authorList>
            <person name="Branca A.L. A."/>
        </authorList>
    </citation>
    <scope>NUCLEOTIDE SEQUENCE</scope>
</reference>
<protein>
    <submittedName>
        <fullName evidence="2">Uncharacterized protein</fullName>
    </submittedName>
</protein>
<feature type="signal peptide" evidence="1">
    <location>
        <begin position="1"/>
        <end position="17"/>
    </location>
</feature>
<name>A0A9W4JIK7_9EURO</name>